<sequence length="139" mass="15440">MSASQLPKSTPSGRLMIIANVPVKLGKEQIVYDLIKATQQRANSEEEPGTLTFRIARRVDKEGNYLPVFVAIEEYKNMQAHREHRTSPPLQTLVKALKESGILDGEITADFVDGLAFVAQPDTRLMIYLSLNARGGEDL</sequence>
<accession>A0ACC1TMG8</accession>
<name>A0ACC1TMG8_9AGAR</name>
<gene>
    <name evidence="1" type="ORF">F5876DRAFT_69466</name>
</gene>
<comment type="caution">
    <text evidence="1">The sequence shown here is derived from an EMBL/GenBank/DDBJ whole genome shotgun (WGS) entry which is preliminary data.</text>
</comment>
<keyword evidence="2" id="KW-1185">Reference proteome</keyword>
<evidence type="ECO:0000313" key="2">
    <source>
        <dbReference type="Proteomes" id="UP001163835"/>
    </source>
</evidence>
<protein>
    <submittedName>
        <fullName evidence="1">Uncharacterized protein</fullName>
    </submittedName>
</protein>
<evidence type="ECO:0000313" key="1">
    <source>
        <dbReference type="EMBL" id="KAJ3805822.1"/>
    </source>
</evidence>
<dbReference type="EMBL" id="MU795523">
    <property type="protein sequence ID" value="KAJ3805822.1"/>
    <property type="molecule type" value="Genomic_DNA"/>
</dbReference>
<organism evidence="1 2">
    <name type="scientific">Lentinula aff. lateritia</name>
    <dbReference type="NCBI Taxonomy" id="2804960"/>
    <lineage>
        <taxon>Eukaryota</taxon>
        <taxon>Fungi</taxon>
        <taxon>Dikarya</taxon>
        <taxon>Basidiomycota</taxon>
        <taxon>Agaricomycotina</taxon>
        <taxon>Agaricomycetes</taxon>
        <taxon>Agaricomycetidae</taxon>
        <taxon>Agaricales</taxon>
        <taxon>Marasmiineae</taxon>
        <taxon>Omphalotaceae</taxon>
        <taxon>Lentinula</taxon>
    </lineage>
</organism>
<reference evidence="1" key="1">
    <citation type="submission" date="2022-09" db="EMBL/GenBank/DDBJ databases">
        <title>A Global Phylogenomic Analysis of the Shiitake Genus Lentinula.</title>
        <authorList>
            <consortium name="DOE Joint Genome Institute"/>
            <person name="Sierra-Patev S."/>
            <person name="Min B."/>
            <person name="Naranjo-Ortiz M."/>
            <person name="Looney B."/>
            <person name="Konkel Z."/>
            <person name="Slot J.C."/>
            <person name="Sakamoto Y."/>
            <person name="Steenwyk J.L."/>
            <person name="Rokas A."/>
            <person name="Carro J."/>
            <person name="Camarero S."/>
            <person name="Ferreira P."/>
            <person name="Molpeceres G."/>
            <person name="Ruiz-Duenas F.J."/>
            <person name="Serrano A."/>
            <person name="Henrissat B."/>
            <person name="Drula E."/>
            <person name="Hughes K.W."/>
            <person name="Mata J.L."/>
            <person name="Ishikawa N.K."/>
            <person name="Vargas-Isla R."/>
            <person name="Ushijima S."/>
            <person name="Smith C.A."/>
            <person name="Ahrendt S."/>
            <person name="Andreopoulos W."/>
            <person name="He G."/>
            <person name="Labutti K."/>
            <person name="Lipzen A."/>
            <person name="Ng V."/>
            <person name="Riley R."/>
            <person name="Sandor L."/>
            <person name="Barry K."/>
            <person name="Martinez A.T."/>
            <person name="Xiao Y."/>
            <person name="Gibbons J.G."/>
            <person name="Terashima K."/>
            <person name="Grigoriev I.V."/>
            <person name="Hibbett D.S."/>
        </authorList>
    </citation>
    <scope>NUCLEOTIDE SEQUENCE</scope>
    <source>
        <strain evidence="1">TMI1499</strain>
    </source>
</reference>
<dbReference type="Proteomes" id="UP001163835">
    <property type="component" value="Unassembled WGS sequence"/>
</dbReference>
<proteinExistence type="predicted"/>